<organism evidence="1 2">
    <name type="scientific">Ophiobolus disseminans</name>
    <dbReference type="NCBI Taxonomy" id="1469910"/>
    <lineage>
        <taxon>Eukaryota</taxon>
        <taxon>Fungi</taxon>
        <taxon>Dikarya</taxon>
        <taxon>Ascomycota</taxon>
        <taxon>Pezizomycotina</taxon>
        <taxon>Dothideomycetes</taxon>
        <taxon>Pleosporomycetidae</taxon>
        <taxon>Pleosporales</taxon>
        <taxon>Pleosporineae</taxon>
        <taxon>Phaeosphaeriaceae</taxon>
        <taxon>Ophiobolus</taxon>
    </lineage>
</organism>
<dbReference type="EMBL" id="MU006232">
    <property type="protein sequence ID" value="KAF2823275.1"/>
    <property type="molecule type" value="Genomic_DNA"/>
</dbReference>
<evidence type="ECO:0000313" key="2">
    <source>
        <dbReference type="Proteomes" id="UP000799424"/>
    </source>
</evidence>
<reference evidence="1" key="1">
    <citation type="journal article" date="2020" name="Stud. Mycol.">
        <title>101 Dothideomycetes genomes: a test case for predicting lifestyles and emergence of pathogens.</title>
        <authorList>
            <person name="Haridas S."/>
            <person name="Albert R."/>
            <person name="Binder M."/>
            <person name="Bloem J."/>
            <person name="Labutti K."/>
            <person name="Salamov A."/>
            <person name="Andreopoulos B."/>
            <person name="Baker S."/>
            <person name="Barry K."/>
            <person name="Bills G."/>
            <person name="Bluhm B."/>
            <person name="Cannon C."/>
            <person name="Castanera R."/>
            <person name="Culley D."/>
            <person name="Daum C."/>
            <person name="Ezra D."/>
            <person name="Gonzalez J."/>
            <person name="Henrissat B."/>
            <person name="Kuo A."/>
            <person name="Liang C."/>
            <person name="Lipzen A."/>
            <person name="Lutzoni F."/>
            <person name="Magnuson J."/>
            <person name="Mondo S."/>
            <person name="Nolan M."/>
            <person name="Ohm R."/>
            <person name="Pangilinan J."/>
            <person name="Park H.-J."/>
            <person name="Ramirez L."/>
            <person name="Alfaro M."/>
            <person name="Sun H."/>
            <person name="Tritt A."/>
            <person name="Yoshinaga Y."/>
            <person name="Zwiers L.-H."/>
            <person name="Turgeon B."/>
            <person name="Goodwin S."/>
            <person name="Spatafora J."/>
            <person name="Crous P."/>
            <person name="Grigoriev I."/>
        </authorList>
    </citation>
    <scope>NUCLEOTIDE SEQUENCE</scope>
    <source>
        <strain evidence="1">CBS 113818</strain>
    </source>
</reference>
<keyword evidence="2" id="KW-1185">Reference proteome</keyword>
<dbReference type="OrthoDB" id="3794418at2759"/>
<sequence length="305" mass="34154">MARDDHLRLCTTQSRGLFVESRAAKPPDFTFTSLYSLPRFASTLTCQALSFTPLASVHARSKHAINMTDDTRASGSPFDPEFEQRLVDGWQHVHDGNNDSNVSDIFHVPAMTPPTAPLSTVPPHRKWVDLSILEFPAVTTMLNDLTERCAFIRSFLDNALTDLETVTQIYVSKYAPMSIEEHEDYTRSFSAAIAAGRRIFPPQEAYRCALTTLGMFVTDLIDALPENSRVRQRVRKAFEEGMAEANGKEEGIRKSLRGLVTNTSKGGESYALAVYMDMAQQRLTNWSAQEDNFKTWASECMVALV</sequence>
<protein>
    <submittedName>
        <fullName evidence="1">Uncharacterized protein</fullName>
    </submittedName>
</protein>
<dbReference type="AlphaFoldDB" id="A0A6A6ZSK4"/>
<gene>
    <name evidence="1" type="ORF">CC86DRAFT_384658</name>
</gene>
<evidence type="ECO:0000313" key="1">
    <source>
        <dbReference type="EMBL" id="KAF2823275.1"/>
    </source>
</evidence>
<proteinExistence type="predicted"/>
<name>A0A6A6ZSK4_9PLEO</name>
<accession>A0A6A6ZSK4</accession>
<dbReference type="Proteomes" id="UP000799424">
    <property type="component" value="Unassembled WGS sequence"/>
</dbReference>